<dbReference type="PANTHER" id="PTHR47064">
    <property type="entry name" value="PUTATIVE (AFU_ORTHOLOGUE AFUA_1G08990)-RELATED"/>
    <property type="match status" value="1"/>
</dbReference>
<gene>
    <name evidence="2" type="ORF">BJY01DRAFT_256343</name>
</gene>
<organism evidence="2 3">
    <name type="scientific">Aspergillus pseudoustus</name>
    <dbReference type="NCBI Taxonomy" id="1810923"/>
    <lineage>
        <taxon>Eukaryota</taxon>
        <taxon>Fungi</taxon>
        <taxon>Dikarya</taxon>
        <taxon>Ascomycota</taxon>
        <taxon>Pezizomycotina</taxon>
        <taxon>Eurotiomycetes</taxon>
        <taxon>Eurotiomycetidae</taxon>
        <taxon>Eurotiales</taxon>
        <taxon>Aspergillaceae</taxon>
        <taxon>Aspergillus</taxon>
        <taxon>Aspergillus subgen. Nidulantes</taxon>
    </lineage>
</organism>
<dbReference type="InterPro" id="IPR052988">
    <property type="entry name" value="Oryzine_lactonohydrolase"/>
</dbReference>
<name>A0ABR4IDW0_9EURO</name>
<evidence type="ECO:0000313" key="3">
    <source>
        <dbReference type="Proteomes" id="UP001610446"/>
    </source>
</evidence>
<keyword evidence="3" id="KW-1185">Reference proteome</keyword>
<dbReference type="InterPro" id="IPR011042">
    <property type="entry name" value="6-blade_b-propeller_TolB-like"/>
</dbReference>
<dbReference type="Pfam" id="PF08450">
    <property type="entry name" value="SGL"/>
    <property type="match status" value="1"/>
</dbReference>
<accession>A0ABR4IDW0</accession>
<comment type="caution">
    <text evidence="2">The sequence shown here is derived from an EMBL/GenBank/DDBJ whole genome shotgun (WGS) entry which is preliminary data.</text>
</comment>
<sequence length="116" mass="12536">MTSSPAIYRYDLSAEGTVSNKVLVGFSREGVPDGLKVDDQGRIWTAEYEGIVVRSPAGQVLGLFNKQVILGSTQPQIELTNFALAGDTLVVLAVDRVFKVRLAEVVIDAGRFVVPE</sequence>
<evidence type="ECO:0000259" key="1">
    <source>
        <dbReference type="Pfam" id="PF08450"/>
    </source>
</evidence>
<dbReference type="PANTHER" id="PTHR47064:SF2">
    <property type="entry name" value="SMP-30_GLUCONOLACTONASE_LRE-LIKE REGION DOMAIN-CONTAINING PROTEIN-RELATED"/>
    <property type="match status" value="1"/>
</dbReference>
<dbReference type="InterPro" id="IPR013658">
    <property type="entry name" value="SGL"/>
</dbReference>
<feature type="domain" description="SMP-30/Gluconolactonase/LRE-like region" evidence="1">
    <location>
        <begin position="6"/>
        <end position="61"/>
    </location>
</feature>
<evidence type="ECO:0000313" key="2">
    <source>
        <dbReference type="EMBL" id="KAL2825102.1"/>
    </source>
</evidence>
<dbReference type="Proteomes" id="UP001610446">
    <property type="component" value="Unassembled WGS sequence"/>
</dbReference>
<protein>
    <recommendedName>
        <fullName evidence="1">SMP-30/Gluconolactonase/LRE-like region domain-containing protein</fullName>
    </recommendedName>
</protein>
<dbReference type="SUPFAM" id="SSF63829">
    <property type="entry name" value="Calcium-dependent phosphotriesterase"/>
    <property type="match status" value="1"/>
</dbReference>
<reference evidence="2 3" key="1">
    <citation type="submission" date="2024-07" db="EMBL/GenBank/DDBJ databases">
        <title>Section-level genome sequencing and comparative genomics of Aspergillus sections Usti and Cavernicolus.</title>
        <authorList>
            <consortium name="Lawrence Berkeley National Laboratory"/>
            <person name="Nybo J.L."/>
            <person name="Vesth T.C."/>
            <person name="Theobald S."/>
            <person name="Frisvad J.C."/>
            <person name="Larsen T.O."/>
            <person name="Kjaerboelling I."/>
            <person name="Rothschild-Mancinelli K."/>
            <person name="Lyhne E.K."/>
            <person name="Kogle M.E."/>
            <person name="Barry K."/>
            <person name="Clum A."/>
            <person name="Na H."/>
            <person name="Ledsgaard L."/>
            <person name="Lin J."/>
            <person name="Lipzen A."/>
            <person name="Kuo A."/>
            <person name="Riley R."/>
            <person name="Mondo S."/>
            <person name="Labutti K."/>
            <person name="Haridas S."/>
            <person name="Pangalinan J."/>
            <person name="Salamov A.A."/>
            <person name="Simmons B.A."/>
            <person name="Magnuson J.K."/>
            <person name="Chen J."/>
            <person name="Drula E."/>
            <person name="Henrissat B."/>
            <person name="Wiebenga A."/>
            <person name="Lubbers R.J."/>
            <person name="Gomes A.C."/>
            <person name="Makela M.R."/>
            <person name="Stajich J."/>
            <person name="Grigoriev I.V."/>
            <person name="Mortensen U.H."/>
            <person name="De Vries R.P."/>
            <person name="Baker S.E."/>
            <person name="Andersen M.R."/>
        </authorList>
    </citation>
    <scope>NUCLEOTIDE SEQUENCE [LARGE SCALE GENOMIC DNA]</scope>
    <source>
        <strain evidence="2 3">CBS 123904</strain>
    </source>
</reference>
<proteinExistence type="predicted"/>
<dbReference type="Gene3D" id="2.120.10.30">
    <property type="entry name" value="TolB, C-terminal domain"/>
    <property type="match status" value="1"/>
</dbReference>
<dbReference type="EMBL" id="JBFXLU010000515">
    <property type="protein sequence ID" value="KAL2825102.1"/>
    <property type="molecule type" value="Genomic_DNA"/>
</dbReference>